<feature type="chain" id="PRO_5010361386" description="Lipoprotein" evidence="1">
    <location>
        <begin position="25"/>
        <end position="111"/>
    </location>
</feature>
<evidence type="ECO:0000313" key="2">
    <source>
        <dbReference type="EMBL" id="SFU43508.1"/>
    </source>
</evidence>
<keyword evidence="1" id="KW-0732">Signal</keyword>
<dbReference type="PROSITE" id="PS51257">
    <property type="entry name" value="PROKAR_LIPOPROTEIN"/>
    <property type="match status" value="1"/>
</dbReference>
<name>A0A1I7G4Z2_9PROT</name>
<gene>
    <name evidence="2" type="ORF">SAMN05216417_103184</name>
</gene>
<feature type="signal peptide" evidence="1">
    <location>
        <begin position="1"/>
        <end position="24"/>
    </location>
</feature>
<dbReference type="Proteomes" id="UP000182649">
    <property type="component" value="Unassembled WGS sequence"/>
</dbReference>
<protein>
    <recommendedName>
        <fullName evidence="4">Lipoprotein</fullName>
    </recommendedName>
</protein>
<evidence type="ECO:0000256" key="1">
    <source>
        <dbReference type="SAM" id="SignalP"/>
    </source>
</evidence>
<dbReference type="OrthoDB" id="8565735at2"/>
<accession>A0A1I7G4Z2</accession>
<evidence type="ECO:0008006" key="4">
    <source>
        <dbReference type="Google" id="ProtNLM"/>
    </source>
</evidence>
<proteinExistence type="predicted"/>
<dbReference type="RefSeq" id="WP_074973562.1">
    <property type="nucleotide sequence ID" value="NZ_FPBZ01000003.1"/>
</dbReference>
<dbReference type="EMBL" id="FPBZ01000003">
    <property type="protein sequence ID" value="SFU43508.1"/>
    <property type="molecule type" value="Genomic_DNA"/>
</dbReference>
<organism evidence="2 3">
    <name type="scientific">Nitrosospira multiformis</name>
    <dbReference type="NCBI Taxonomy" id="1231"/>
    <lineage>
        <taxon>Bacteria</taxon>
        <taxon>Pseudomonadati</taxon>
        <taxon>Pseudomonadota</taxon>
        <taxon>Betaproteobacteria</taxon>
        <taxon>Nitrosomonadales</taxon>
        <taxon>Nitrosomonadaceae</taxon>
        <taxon>Nitrosospira</taxon>
    </lineage>
</organism>
<dbReference type="AlphaFoldDB" id="A0A1I7G4Z2"/>
<sequence length="111" mass="11761">MLFSLRSRSAVLVTIAAGSLLVGCATSEKVQVVQPGDPNLSCNAIKGELARLDKAQADIDSKKGVTGTNVAAALLWLPGLAYTYYDAGEATRLVSDRRSALTTIYNNKNCQ</sequence>
<evidence type="ECO:0000313" key="3">
    <source>
        <dbReference type="Proteomes" id="UP000182649"/>
    </source>
</evidence>
<reference evidence="2 3" key="1">
    <citation type="submission" date="2016-10" db="EMBL/GenBank/DDBJ databases">
        <authorList>
            <person name="de Groot N.N."/>
        </authorList>
    </citation>
    <scope>NUCLEOTIDE SEQUENCE [LARGE SCALE GENOMIC DNA]</scope>
    <source>
        <strain evidence="2 3">Nl14</strain>
    </source>
</reference>